<proteinExistence type="predicted"/>
<feature type="compositionally biased region" description="Low complexity" evidence="1">
    <location>
        <begin position="17"/>
        <end position="28"/>
    </location>
</feature>
<name>A0A165J2B6_9BASI</name>
<reference evidence="2 3" key="1">
    <citation type="journal article" date="2016" name="Mol. Biol. Evol.">
        <title>Comparative Genomics of Early-Diverging Mushroom-Forming Fungi Provides Insights into the Origins of Lignocellulose Decay Capabilities.</title>
        <authorList>
            <person name="Nagy L.G."/>
            <person name="Riley R."/>
            <person name="Tritt A."/>
            <person name="Adam C."/>
            <person name="Daum C."/>
            <person name="Floudas D."/>
            <person name="Sun H."/>
            <person name="Yadav J.S."/>
            <person name="Pangilinan J."/>
            <person name="Larsson K.H."/>
            <person name="Matsuura K."/>
            <person name="Barry K."/>
            <person name="Labutti K."/>
            <person name="Kuo R."/>
            <person name="Ohm R.A."/>
            <person name="Bhattacharya S.S."/>
            <person name="Shirouzu T."/>
            <person name="Yoshinaga Y."/>
            <person name="Martin F.M."/>
            <person name="Grigoriev I.V."/>
            <person name="Hibbett D.S."/>
        </authorList>
    </citation>
    <scope>NUCLEOTIDE SEQUENCE [LARGE SCALE GENOMIC DNA]</scope>
    <source>
        <strain evidence="2 3">HHB12733</strain>
    </source>
</reference>
<feature type="compositionally biased region" description="Low complexity" evidence="1">
    <location>
        <begin position="37"/>
        <end position="58"/>
    </location>
</feature>
<dbReference type="EMBL" id="KV423924">
    <property type="protein sequence ID" value="KZT61279.1"/>
    <property type="molecule type" value="Genomic_DNA"/>
</dbReference>
<evidence type="ECO:0000313" key="3">
    <source>
        <dbReference type="Proteomes" id="UP000076842"/>
    </source>
</evidence>
<feature type="region of interest" description="Disordered" evidence="1">
    <location>
        <begin position="168"/>
        <end position="192"/>
    </location>
</feature>
<evidence type="ECO:0000256" key="1">
    <source>
        <dbReference type="SAM" id="MobiDB-lite"/>
    </source>
</evidence>
<dbReference type="Proteomes" id="UP000076842">
    <property type="component" value="Unassembled WGS sequence"/>
</dbReference>
<organism evidence="2 3">
    <name type="scientific">Calocera cornea HHB12733</name>
    <dbReference type="NCBI Taxonomy" id="1353952"/>
    <lineage>
        <taxon>Eukaryota</taxon>
        <taxon>Fungi</taxon>
        <taxon>Dikarya</taxon>
        <taxon>Basidiomycota</taxon>
        <taxon>Agaricomycotina</taxon>
        <taxon>Dacrymycetes</taxon>
        <taxon>Dacrymycetales</taxon>
        <taxon>Dacrymycetaceae</taxon>
        <taxon>Calocera</taxon>
    </lineage>
</organism>
<feature type="region of interest" description="Disordered" evidence="1">
    <location>
        <begin position="17"/>
        <end position="67"/>
    </location>
</feature>
<sequence>MLRRGVLLGALQRARRSLAASASSTTTRIRQPPLPPRRAYSDASPSPADAAPAHDNAAPPVPAPSQPLLNSILQKLLEGDQPKSRHDAAKLPARVLRLSSVPGAKVELDSMLTRSQAAQQMVLALLHKKRAADELLEKEGKTLVTRGLSNQELWHILDIEFPERPFPVWTDPQEKGAKGKPRSKPPGPPRPGHAVHSLKCVFISFSPLRLHCSLHLDFGLFGD</sequence>
<evidence type="ECO:0000313" key="2">
    <source>
        <dbReference type="EMBL" id="KZT61279.1"/>
    </source>
</evidence>
<protein>
    <submittedName>
        <fullName evidence="2">Uncharacterized protein</fullName>
    </submittedName>
</protein>
<dbReference type="AlphaFoldDB" id="A0A165J2B6"/>
<gene>
    <name evidence="2" type="ORF">CALCODRAFT_25176</name>
</gene>
<accession>A0A165J2B6</accession>
<dbReference type="InParanoid" id="A0A165J2B6"/>
<keyword evidence="3" id="KW-1185">Reference proteome</keyword>